<gene>
    <name evidence="2" type="ORF">NC653_004095</name>
</gene>
<comment type="caution">
    <text evidence="2">The sequence shown here is derived from an EMBL/GenBank/DDBJ whole genome shotgun (WGS) entry which is preliminary data.</text>
</comment>
<sequence>MGLIVSKVLTVLGMGLYSFFWAWNGGCFTNGNGNDDYKAHTTDATLPLEQHFTVEQGVGSTDSISLHTPVTPLNTEKS</sequence>
<proteinExistence type="predicted"/>
<evidence type="ECO:0000313" key="3">
    <source>
        <dbReference type="Proteomes" id="UP001164929"/>
    </source>
</evidence>
<evidence type="ECO:0000256" key="1">
    <source>
        <dbReference type="SAM" id="MobiDB-lite"/>
    </source>
</evidence>
<reference evidence="2 3" key="1">
    <citation type="journal article" date="2023" name="Mol. Ecol. Resour.">
        <title>Chromosome-level genome assembly of a triploid poplar Populus alba 'Berolinensis'.</title>
        <authorList>
            <person name="Chen S."/>
            <person name="Yu Y."/>
            <person name="Wang X."/>
            <person name="Wang S."/>
            <person name="Zhang T."/>
            <person name="Zhou Y."/>
            <person name="He R."/>
            <person name="Meng N."/>
            <person name="Wang Y."/>
            <person name="Liu W."/>
            <person name="Liu Z."/>
            <person name="Liu J."/>
            <person name="Guo Q."/>
            <person name="Huang H."/>
            <person name="Sederoff R.R."/>
            <person name="Wang G."/>
            <person name="Qu G."/>
            <person name="Chen S."/>
        </authorList>
    </citation>
    <scope>NUCLEOTIDE SEQUENCE [LARGE SCALE GENOMIC DNA]</scope>
    <source>
        <strain evidence="2">SC-2020</strain>
    </source>
</reference>
<feature type="region of interest" description="Disordered" evidence="1">
    <location>
        <begin position="59"/>
        <end position="78"/>
    </location>
</feature>
<name>A0AAD6RV88_9ROSI</name>
<dbReference type="Proteomes" id="UP001164929">
    <property type="component" value="Chromosome 1"/>
</dbReference>
<keyword evidence="3" id="KW-1185">Reference proteome</keyword>
<evidence type="ECO:0000313" key="2">
    <source>
        <dbReference type="EMBL" id="KAJ7014682.1"/>
    </source>
</evidence>
<dbReference type="EMBL" id="JAQIZT010000001">
    <property type="protein sequence ID" value="KAJ7014682.1"/>
    <property type="molecule type" value="Genomic_DNA"/>
</dbReference>
<organism evidence="2 3">
    <name type="scientific">Populus alba x Populus x berolinensis</name>
    <dbReference type="NCBI Taxonomy" id="444605"/>
    <lineage>
        <taxon>Eukaryota</taxon>
        <taxon>Viridiplantae</taxon>
        <taxon>Streptophyta</taxon>
        <taxon>Embryophyta</taxon>
        <taxon>Tracheophyta</taxon>
        <taxon>Spermatophyta</taxon>
        <taxon>Magnoliopsida</taxon>
        <taxon>eudicotyledons</taxon>
        <taxon>Gunneridae</taxon>
        <taxon>Pentapetalae</taxon>
        <taxon>rosids</taxon>
        <taxon>fabids</taxon>
        <taxon>Malpighiales</taxon>
        <taxon>Salicaceae</taxon>
        <taxon>Saliceae</taxon>
        <taxon>Populus</taxon>
    </lineage>
</organism>
<protein>
    <submittedName>
        <fullName evidence="2">Uncharacterized protein</fullName>
    </submittedName>
</protein>
<accession>A0AAD6RV88</accession>
<dbReference type="AlphaFoldDB" id="A0AAD6RV88"/>